<dbReference type="PANTHER" id="PTHR11360">
    <property type="entry name" value="MONOCARBOXYLATE TRANSPORTER"/>
    <property type="match status" value="1"/>
</dbReference>
<feature type="transmembrane region" description="Helical" evidence="4">
    <location>
        <begin position="55"/>
        <end position="75"/>
    </location>
</feature>
<feature type="transmembrane region" description="Helical" evidence="4">
    <location>
        <begin position="151"/>
        <end position="172"/>
    </location>
</feature>
<organism evidence="6 7">
    <name type="scientific">Penicillium citrinum</name>
    <dbReference type="NCBI Taxonomy" id="5077"/>
    <lineage>
        <taxon>Eukaryota</taxon>
        <taxon>Fungi</taxon>
        <taxon>Dikarya</taxon>
        <taxon>Ascomycota</taxon>
        <taxon>Pezizomycotina</taxon>
        <taxon>Eurotiomycetes</taxon>
        <taxon>Eurotiomycetidae</taxon>
        <taxon>Eurotiales</taxon>
        <taxon>Aspergillaceae</taxon>
        <taxon>Penicillium</taxon>
    </lineage>
</organism>
<feature type="domain" description="Major facilitator superfamily (MFS) profile" evidence="5">
    <location>
        <begin position="259"/>
        <end position="453"/>
    </location>
</feature>
<dbReference type="InterPro" id="IPR036259">
    <property type="entry name" value="MFS_trans_sf"/>
</dbReference>
<dbReference type="InterPro" id="IPR050327">
    <property type="entry name" value="Proton-linked_MCT"/>
</dbReference>
<dbReference type="RefSeq" id="XP_056506518.1">
    <property type="nucleotide sequence ID" value="XM_056640761.1"/>
</dbReference>
<feature type="transmembrane region" description="Helical" evidence="4">
    <location>
        <begin position="347"/>
        <end position="364"/>
    </location>
</feature>
<evidence type="ECO:0000256" key="2">
    <source>
        <dbReference type="ARBA" id="ARBA00006727"/>
    </source>
</evidence>
<dbReference type="PANTHER" id="PTHR11360:SF287">
    <property type="entry name" value="MFS MONOCARBOXYLATE TRANSPORTER"/>
    <property type="match status" value="1"/>
</dbReference>
<dbReference type="InterPro" id="IPR011701">
    <property type="entry name" value="MFS"/>
</dbReference>
<dbReference type="SUPFAM" id="SSF103473">
    <property type="entry name" value="MFS general substrate transporter"/>
    <property type="match status" value="1"/>
</dbReference>
<comment type="caution">
    <text evidence="6">The sequence shown here is derived from an EMBL/GenBank/DDBJ whole genome shotgun (WGS) entry which is preliminary data.</text>
</comment>
<proteinExistence type="inferred from homology"/>
<feature type="transmembrane region" description="Helical" evidence="4">
    <location>
        <begin position="95"/>
        <end position="119"/>
    </location>
</feature>
<dbReference type="PROSITE" id="PS50850">
    <property type="entry name" value="MFS"/>
    <property type="match status" value="1"/>
</dbReference>
<feature type="transmembrane region" description="Helical" evidence="4">
    <location>
        <begin position="126"/>
        <end position="145"/>
    </location>
</feature>
<feature type="transmembrane region" description="Helical" evidence="4">
    <location>
        <begin position="216"/>
        <end position="234"/>
    </location>
</feature>
<dbReference type="GO" id="GO:0022857">
    <property type="term" value="F:transmembrane transporter activity"/>
    <property type="evidence" value="ECO:0007669"/>
    <property type="project" value="InterPro"/>
</dbReference>
<dbReference type="EMBL" id="JAPQKT010000001">
    <property type="protein sequence ID" value="KAJ5243514.1"/>
    <property type="molecule type" value="Genomic_DNA"/>
</dbReference>
<evidence type="ECO:0000313" key="7">
    <source>
        <dbReference type="Proteomes" id="UP001147733"/>
    </source>
</evidence>
<dbReference type="Pfam" id="PF07690">
    <property type="entry name" value="MFS_1"/>
    <property type="match status" value="1"/>
</dbReference>
<accession>A0A9W9PF88</accession>
<evidence type="ECO:0000256" key="1">
    <source>
        <dbReference type="ARBA" id="ARBA00004141"/>
    </source>
</evidence>
<protein>
    <submittedName>
        <fullName evidence="6">Major facilitator superfamily domain general substrate transporter</fullName>
    </submittedName>
</protein>
<dbReference type="InterPro" id="IPR020846">
    <property type="entry name" value="MFS_dom"/>
</dbReference>
<comment type="subcellular location">
    <subcellularLocation>
        <location evidence="1">Membrane</location>
        <topology evidence="1">Multi-pass membrane protein</topology>
    </subcellularLocation>
</comment>
<keyword evidence="4" id="KW-0812">Transmembrane</keyword>
<feature type="transmembrane region" description="Helical" evidence="4">
    <location>
        <begin position="184"/>
        <end position="204"/>
    </location>
</feature>
<feature type="compositionally biased region" description="Polar residues" evidence="3">
    <location>
        <begin position="1"/>
        <end position="10"/>
    </location>
</feature>
<feature type="transmembrane region" description="Helical" evidence="4">
    <location>
        <begin position="255"/>
        <end position="276"/>
    </location>
</feature>
<evidence type="ECO:0000259" key="5">
    <source>
        <dbReference type="PROSITE" id="PS50850"/>
    </source>
</evidence>
<gene>
    <name evidence="6" type="ORF">N7469_001841</name>
</gene>
<keyword evidence="7" id="KW-1185">Reference proteome</keyword>
<keyword evidence="4" id="KW-1133">Transmembrane helix</keyword>
<dbReference type="AlphaFoldDB" id="A0A9W9PF88"/>
<sequence length="453" mass="49135">MAFTDSSESDCGNIDIKEPRNFNSQPDPSHGQVSKLNTPGDYHDGLPPVDRGTHAWLFLLASAMLEALVWGYAFSFGIFQKYYSTHEPFKGSSNIAAIGTCAMGIAYLIAPLPIIGMILVPRVARWVSTIGVCVMCLSLALSSFSTSITHLILSQGIGFGIGGSLAYTPSILFMSEWFVKRKGLAFGVVWSGSGISGVLFPLLLEWLLDSYGAPTTLRVSAVTLFVLSIPFLYFHRPRISPSSAVNRIPLDFSFLYSKTFLVYQFGNIVQALGFFLPTIYLPTYAGKMGFGETLSSLTVTLINITSVFGSIMIGFLSDRYHVTSCLLISTIGTVVSVFLVWGLSSNIWSLYVFCILYGLLAGGYSSTWSSITHEIQHANPATDTSVIFPFMETGRGIGNVVSGPLSEALLKADSWQYRAWGTYGSGYGVVVLWTGITALVGGIAVIAHYLKFV</sequence>
<dbReference type="GO" id="GO:0016020">
    <property type="term" value="C:membrane"/>
    <property type="evidence" value="ECO:0007669"/>
    <property type="project" value="UniProtKB-SubCell"/>
</dbReference>
<feature type="transmembrane region" description="Helical" evidence="4">
    <location>
        <begin position="427"/>
        <end position="450"/>
    </location>
</feature>
<evidence type="ECO:0000256" key="3">
    <source>
        <dbReference type="SAM" id="MobiDB-lite"/>
    </source>
</evidence>
<dbReference type="Proteomes" id="UP001147733">
    <property type="component" value="Unassembled WGS sequence"/>
</dbReference>
<feature type="compositionally biased region" description="Polar residues" evidence="3">
    <location>
        <begin position="21"/>
        <end position="37"/>
    </location>
</feature>
<evidence type="ECO:0000256" key="4">
    <source>
        <dbReference type="SAM" id="Phobius"/>
    </source>
</evidence>
<reference evidence="6" key="1">
    <citation type="submission" date="2022-11" db="EMBL/GenBank/DDBJ databases">
        <authorList>
            <person name="Petersen C."/>
        </authorList>
    </citation>
    <scope>NUCLEOTIDE SEQUENCE</scope>
    <source>
        <strain evidence="6">IBT 23319</strain>
    </source>
</reference>
<dbReference type="GeneID" id="81379928"/>
<feature type="transmembrane region" description="Helical" evidence="4">
    <location>
        <begin position="296"/>
        <end position="316"/>
    </location>
</feature>
<reference evidence="6" key="2">
    <citation type="journal article" date="2023" name="IMA Fungus">
        <title>Comparative genomic study of the Penicillium genus elucidates a diverse pangenome and 15 lateral gene transfer events.</title>
        <authorList>
            <person name="Petersen C."/>
            <person name="Sorensen T."/>
            <person name="Nielsen M.R."/>
            <person name="Sondergaard T.E."/>
            <person name="Sorensen J.L."/>
            <person name="Fitzpatrick D.A."/>
            <person name="Frisvad J.C."/>
            <person name="Nielsen K.L."/>
        </authorList>
    </citation>
    <scope>NUCLEOTIDE SEQUENCE</scope>
    <source>
        <strain evidence="6">IBT 23319</strain>
    </source>
</reference>
<dbReference type="OrthoDB" id="2213137at2759"/>
<comment type="similarity">
    <text evidence="2">Belongs to the major facilitator superfamily. Monocarboxylate porter (TC 2.A.1.13) family.</text>
</comment>
<feature type="region of interest" description="Disordered" evidence="3">
    <location>
        <begin position="1"/>
        <end position="37"/>
    </location>
</feature>
<name>A0A9W9PF88_PENCI</name>
<dbReference type="Gene3D" id="1.20.1250.20">
    <property type="entry name" value="MFS general substrate transporter like domains"/>
    <property type="match status" value="2"/>
</dbReference>
<evidence type="ECO:0000313" key="6">
    <source>
        <dbReference type="EMBL" id="KAJ5243514.1"/>
    </source>
</evidence>
<keyword evidence="4" id="KW-0472">Membrane</keyword>
<feature type="transmembrane region" description="Helical" evidence="4">
    <location>
        <begin position="323"/>
        <end position="341"/>
    </location>
</feature>